<evidence type="ECO:0000313" key="2">
    <source>
        <dbReference type="Proteomes" id="UP000265520"/>
    </source>
</evidence>
<protein>
    <submittedName>
        <fullName evidence="1">Uncharacterized protein</fullName>
    </submittedName>
</protein>
<name>A0A392R139_9FABA</name>
<reference evidence="1 2" key="1">
    <citation type="journal article" date="2018" name="Front. Plant Sci.">
        <title>Red Clover (Trifolium pratense) and Zigzag Clover (T. medium) - A Picture of Genomic Similarities and Differences.</title>
        <authorList>
            <person name="Dluhosova J."/>
            <person name="Istvanek J."/>
            <person name="Nedelnik J."/>
            <person name="Repkova J."/>
        </authorList>
    </citation>
    <scope>NUCLEOTIDE SEQUENCE [LARGE SCALE GENOMIC DNA]</scope>
    <source>
        <strain evidence="2">cv. 10/8</strain>
        <tissue evidence="1">Leaf</tissue>
    </source>
</reference>
<feature type="non-terminal residue" evidence="1">
    <location>
        <position position="1"/>
    </location>
</feature>
<keyword evidence="2" id="KW-1185">Reference proteome</keyword>
<proteinExistence type="predicted"/>
<sequence>VVAQPHLYPQAEAQPQAQGHLMAQAVAMSEAYADVFGDPSSLPILAL</sequence>
<accession>A0A392R139</accession>
<dbReference type="EMBL" id="LXQA010173287">
    <property type="protein sequence ID" value="MCI29540.1"/>
    <property type="molecule type" value="Genomic_DNA"/>
</dbReference>
<evidence type="ECO:0000313" key="1">
    <source>
        <dbReference type="EMBL" id="MCI29540.1"/>
    </source>
</evidence>
<dbReference type="AlphaFoldDB" id="A0A392R139"/>
<organism evidence="1 2">
    <name type="scientific">Trifolium medium</name>
    <dbReference type="NCBI Taxonomy" id="97028"/>
    <lineage>
        <taxon>Eukaryota</taxon>
        <taxon>Viridiplantae</taxon>
        <taxon>Streptophyta</taxon>
        <taxon>Embryophyta</taxon>
        <taxon>Tracheophyta</taxon>
        <taxon>Spermatophyta</taxon>
        <taxon>Magnoliopsida</taxon>
        <taxon>eudicotyledons</taxon>
        <taxon>Gunneridae</taxon>
        <taxon>Pentapetalae</taxon>
        <taxon>rosids</taxon>
        <taxon>fabids</taxon>
        <taxon>Fabales</taxon>
        <taxon>Fabaceae</taxon>
        <taxon>Papilionoideae</taxon>
        <taxon>50 kb inversion clade</taxon>
        <taxon>NPAAA clade</taxon>
        <taxon>Hologalegina</taxon>
        <taxon>IRL clade</taxon>
        <taxon>Trifolieae</taxon>
        <taxon>Trifolium</taxon>
    </lineage>
</organism>
<dbReference type="Proteomes" id="UP000265520">
    <property type="component" value="Unassembled WGS sequence"/>
</dbReference>
<comment type="caution">
    <text evidence="1">The sequence shown here is derived from an EMBL/GenBank/DDBJ whole genome shotgun (WGS) entry which is preliminary data.</text>
</comment>